<evidence type="ECO:0000256" key="6">
    <source>
        <dbReference type="ARBA" id="ARBA00023316"/>
    </source>
</evidence>
<sequence>MSAAVSDMVLTPVGLRCAGRIWPCSIGRGGVTTDKREGDGATPAGTHRIVGLLYRPDRIARPVDWAVPIRPSDLWSDDPGHEDYNLMVRAPYPHSHERLRRGDRLYDLVILTDWNWPRAERGRGSAIFLHRWRRPGYPTEGCIAFAPQDLLAIAQRITYDTRLIVPEGLAR</sequence>
<dbReference type="EMBL" id="LPXO01000001">
    <property type="protein sequence ID" value="KUF12699.1"/>
    <property type="molecule type" value="Genomic_DNA"/>
</dbReference>
<evidence type="ECO:0000313" key="9">
    <source>
        <dbReference type="EMBL" id="KUF12699.1"/>
    </source>
</evidence>
<keyword evidence="6 7" id="KW-0961">Cell wall biogenesis/degradation</keyword>
<dbReference type="CDD" id="cd16913">
    <property type="entry name" value="YkuD_like"/>
    <property type="match status" value="1"/>
</dbReference>
<dbReference type="RefSeq" id="WP_058860643.1">
    <property type="nucleotide sequence ID" value="NZ_LPXO01000001.1"/>
</dbReference>
<keyword evidence="10" id="KW-1185">Reference proteome</keyword>
<feature type="active site" description="Proton donor/acceptor" evidence="7">
    <location>
        <position position="130"/>
    </location>
</feature>
<dbReference type="SUPFAM" id="SSF141523">
    <property type="entry name" value="L,D-transpeptidase catalytic domain-like"/>
    <property type="match status" value="1"/>
</dbReference>
<organism evidence="9 10">
    <name type="scientific">Pseudoponticoccus marisrubri</name>
    <dbReference type="NCBI Taxonomy" id="1685382"/>
    <lineage>
        <taxon>Bacteria</taxon>
        <taxon>Pseudomonadati</taxon>
        <taxon>Pseudomonadota</taxon>
        <taxon>Alphaproteobacteria</taxon>
        <taxon>Rhodobacterales</taxon>
        <taxon>Roseobacteraceae</taxon>
        <taxon>Pseudoponticoccus</taxon>
    </lineage>
</organism>
<comment type="caution">
    <text evidence="9">The sequence shown here is derived from an EMBL/GenBank/DDBJ whole genome shotgun (WGS) entry which is preliminary data.</text>
</comment>
<evidence type="ECO:0000256" key="3">
    <source>
        <dbReference type="ARBA" id="ARBA00022679"/>
    </source>
</evidence>
<dbReference type="PROSITE" id="PS52029">
    <property type="entry name" value="LD_TPASE"/>
    <property type="match status" value="1"/>
</dbReference>
<keyword evidence="4 7" id="KW-0133">Cell shape</keyword>
<evidence type="ECO:0000259" key="8">
    <source>
        <dbReference type="PROSITE" id="PS52029"/>
    </source>
</evidence>
<evidence type="ECO:0000256" key="4">
    <source>
        <dbReference type="ARBA" id="ARBA00022960"/>
    </source>
</evidence>
<dbReference type="AlphaFoldDB" id="A0A0W7WQ40"/>
<comment type="pathway">
    <text evidence="1 7">Cell wall biogenesis; peptidoglycan biosynthesis.</text>
</comment>
<gene>
    <name evidence="9" type="ORF">AVJ23_03000</name>
</gene>
<dbReference type="Pfam" id="PF03734">
    <property type="entry name" value="YkuD"/>
    <property type="match status" value="1"/>
</dbReference>
<keyword evidence="5 7" id="KW-0573">Peptidoglycan synthesis</keyword>
<protein>
    <recommendedName>
        <fullName evidence="8">L,D-TPase catalytic domain-containing protein</fullName>
    </recommendedName>
</protein>
<feature type="domain" description="L,D-TPase catalytic" evidence="8">
    <location>
        <begin position="1"/>
        <end position="166"/>
    </location>
</feature>
<comment type="similarity">
    <text evidence="2">Belongs to the YkuD family.</text>
</comment>
<evidence type="ECO:0000256" key="1">
    <source>
        <dbReference type="ARBA" id="ARBA00004752"/>
    </source>
</evidence>
<dbReference type="GO" id="GO:0004180">
    <property type="term" value="F:carboxypeptidase activity"/>
    <property type="evidence" value="ECO:0007669"/>
    <property type="project" value="UniProtKB-ARBA"/>
</dbReference>
<dbReference type="PANTHER" id="PTHR38589:SF1">
    <property type="entry name" value="BLR0621 PROTEIN"/>
    <property type="match status" value="1"/>
</dbReference>
<dbReference type="InterPro" id="IPR005490">
    <property type="entry name" value="LD_TPept_cat_dom"/>
</dbReference>
<dbReference type="STRING" id="1685382.AVJ23_03000"/>
<reference evidence="9 10" key="1">
    <citation type="submission" date="2015-12" db="EMBL/GenBank/DDBJ databases">
        <authorList>
            <person name="Shamseldin A."/>
            <person name="Moawad H."/>
            <person name="Abd El-Rahim W.M."/>
            <person name="Sadowsky M.J."/>
        </authorList>
    </citation>
    <scope>NUCLEOTIDE SEQUENCE [LARGE SCALE GENOMIC DNA]</scope>
    <source>
        <strain evidence="9 10">SJ5A-1</strain>
    </source>
</reference>
<evidence type="ECO:0000256" key="5">
    <source>
        <dbReference type="ARBA" id="ARBA00022984"/>
    </source>
</evidence>
<name>A0A0W7WQ40_9RHOB</name>
<evidence type="ECO:0000256" key="7">
    <source>
        <dbReference type="PROSITE-ProRule" id="PRU01373"/>
    </source>
</evidence>
<evidence type="ECO:0000256" key="2">
    <source>
        <dbReference type="ARBA" id="ARBA00005992"/>
    </source>
</evidence>
<proteinExistence type="inferred from homology"/>
<dbReference type="UniPathway" id="UPA00219"/>
<dbReference type="GO" id="GO:0008360">
    <property type="term" value="P:regulation of cell shape"/>
    <property type="evidence" value="ECO:0007669"/>
    <property type="project" value="UniProtKB-UniRule"/>
</dbReference>
<evidence type="ECO:0000313" key="10">
    <source>
        <dbReference type="Proteomes" id="UP000054396"/>
    </source>
</evidence>
<feature type="active site" description="Nucleophile" evidence="7">
    <location>
        <position position="142"/>
    </location>
</feature>
<dbReference type="PANTHER" id="PTHR38589">
    <property type="entry name" value="BLR0621 PROTEIN"/>
    <property type="match status" value="1"/>
</dbReference>
<dbReference type="GO" id="GO:0071555">
    <property type="term" value="P:cell wall organization"/>
    <property type="evidence" value="ECO:0007669"/>
    <property type="project" value="UniProtKB-UniRule"/>
</dbReference>
<dbReference type="InterPro" id="IPR038063">
    <property type="entry name" value="Transpep_catalytic_dom"/>
</dbReference>
<dbReference type="GO" id="GO:0009252">
    <property type="term" value="P:peptidoglycan biosynthetic process"/>
    <property type="evidence" value="ECO:0007669"/>
    <property type="project" value="UniProtKB-UniPathway"/>
</dbReference>
<keyword evidence="3" id="KW-0808">Transferase</keyword>
<accession>A0A0W7WQ40</accession>
<dbReference type="GO" id="GO:0016740">
    <property type="term" value="F:transferase activity"/>
    <property type="evidence" value="ECO:0007669"/>
    <property type="project" value="UniProtKB-KW"/>
</dbReference>
<dbReference type="Proteomes" id="UP000054396">
    <property type="component" value="Unassembled WGS sequence"/>
</dbReference>